<dbReference type="Pfam" id="PF02630">
    <property type="entry name" value="SCO1-SenC"/>
    <property type="match status" value="1"/>
</dbReference>
<dbReference type="EMBL" id="RQGH01000013">
    <property type="protein sequence ID" value="TGL70752.1"/>
    <property type="molecule type" value="Genomic_DNA"/>
</dbReference>
<organism evidence="4 5">
    <name type="scientific">Leptospira jelokensis</name>
    <dbReference type="NCBI Taxonomy" id="2484931"/>
    <lineage>
        <taxon>Bacteria</taxon>
        <taxon>Pseudomonadati</taxon>
        <taxon>Spirochaetota</taxon>
        <taxon>Spirochaetia</taxon>
        <taxon>Leptospirales</taxon>
        <taxon>Leptospiraceae</taxon>
        <taxon>Leptospira</taxon>
    </lineage>
</organism>
<comment type="similarity">
    <text evidence="1">Belongs to the SCO1/2 family.</text>
</comment>
<evidence type="ECO:0000313" key="5">
    <source>
        <dbReference type="Proteomes" id="UP000297567"/>
    </source>
</evidence>
<feature type="binding site" evidence="2">
    <location>
        <position position="214"/>
    </location>
    <ligand>
        <name>Cu cation</name>
        <dbReference type="ChEBI" id="CHEBI:23378"/>
    </ligand>
</feature>
<evidence type="ECO:0000313" key="4">
    <source>
        <dbReference type="EMBL" id="TGL70752.1"/>
    </source>
</evidence>
<dbReference type="InterPro" id="IPR036249">
    <property type="entry name" value="Thioredoxin-like_sf"/>
</dbReference>
<comment type="caution">
    <text evidence="4">The sequence shown here is derived from an EMBL/GenBank/DDBJ whole genome shotgun (WGS) entry which is preliminary data.</text>
</comment>
<dbReference type="Gene3D" id="3.40.30.10">
    <property type="entry name" value="Glutaredoxin"/>
    <property type="match status" value="1"/>
</dbReference>
<dbReference type="GO" id="GO:0046872">
    <property type="term" value="F:metal ion binding"/>
    <property type="evidence" value="ECO:0007669"/>
    <property type="project" value="UniProtKB-KW"/>
</dbReference>
<keyword evidence="3" id="KW-1015">Disulfide bond</keyword>
<keyword evidence="2" id="KW-0186">Copper</keyword>
<proteinExistence type="inferred from homology"/>
<gene>
    <name evidence="4" type="ORF">EHQ62_07000</name>
</gene>
<dbReference type="AlphaFoldDB" id="A0A4Z1A8W5"/>
<feature type="disulfide bond" description="Redox-active" evidence="3">
    <location>
        <begin position="123"/>
        <end position="127"/>
    </location>
</feature>
<feature type="binding site" evidence="2">
    <location>
        <position position="123"/>
    </location>
    <ligand>
        <name>Cu cation</name>
        <dbReference type="ChEBI" id="CHEBI:23378"/>
    </ligand>
</feature>
<accession>A0A4Z1A8W5</accession>
<keyword evidence="2" id="KW-0479">Metal-binding</keyword>
<dbReference type="Proteomes" id="UP000297567">
    <property type="component" value="Unassembled WGS sequence"/>
</dbReference>
<keyword evidence="5" id="KW-1185">Reference proteome</keyword>
<name>A0A4Z1A8W5_9LEPT</name>
<evidence type="ECO:0000256" key="2">
    <source>
        <dbReference type="PIRSR" id="PIRSR603782-1"/>
    </source>
</evidence>
<dbReference type="SUPFAM" id="SSF52833">
    <property type="entry name" value="Thioredoxin-like"/>
    <property type="match status" value="1"/>
</dbReference>
<dbReference type="PANTHER" id="PTHR12151">
    <property type="entry name" value="ELECTRON TRANSPORT PROTIN SCO1/SENC FAMILY MEMBER"/>
    <property type="match status" value="1"/>
</dbReference>
<evidence type="ECO:0000256" key="3">
    <source>
        <dbReference type="PIRSR" id="PIRSR603782-2"/>
    </source>
</evidence>
<dbReference type="CDD" id="cd02968">
    <property type="entry name" value="SCO"/>
    <property type="match status" value="1"/>
</dbReference>
<sequence>MQKTQTHLPHRLALKPFTNHHSDGSFRIVLLIPLFRKWIFLSLIGFSLFLLSCKESNPIPNSNVLPYFTGKDFDPVWPGDPIGTSGLKQIPDAFKLTNHLGKSISLKENSSNISLVVFFYATCRGICPLITKNMIQIQPDLAEFPNLEIHSISINPKEDTPTVLSNYRKLYKIQNPHWNFYTGDPESIGTFAKETCGAEVEGFSLEKNKYEFVHTENIFLFDEKKYLRGIYRAKGTGDIQRLVSDLRILTKK</sequence>
<dbReference type="PANTHER" id="PTHR12151:SF25">
    <property type="entry name" value="LINALOOL DEHYDRATASE_ISOMERASE DOMAIN-CONTAINING PROTEIN"/>
    <property type="match status" value="1"/>
</dbReference>
<dbReference type="InterPro" id="IPR003782">
    <property type="entry name" value="SCO1/SenC"/>
</dbReference>
<feature type="binding site" evidence="2">
    <location>
        <position position="127"/>
    </location>
    <ligand>
        <name>Cu cation</name>
        <dbReference type="ChEBI" id="CHEBI:23378"/>
    </ligand>
</feature>
<protein>
    <submittedName>
        <fullName evidence="4">SCO family protein</fullName>
    </submittedName>
</protein>
<evidence type="ECO:0000256" key="1">
    <source>
        <dbReference type="ARBA" id="ARBA00010996"/>
    </source>
</evidence>
<reference evidence="4" key="1">
    <citation type="journal article" date="2019" name="PLoS Negl. Trop. Dis.">
        <title>Revisiting the worldwide diversity of Leptospira species in the environment.</title>
        <authorList>
            <person name="Vincent A.T."/>
            <person name="Schiettekatte O."/>
            <person name="Bourhy P."/>
            <person name="Veyrier F.J."/>
            <person name="Picardeau M."/>
        </authorList>
    </citation>
    <scope>NUCLEOTIDE SEQUENCE [LARGE SCALE GENOMIC DNA]</scope>
    <source>
        <strain evidence="4">201702451</strain>
    </source>
</reference>